<dbReference type="SUPFAM" id="SSF140566">
    <property type="entry name" value="FlgN-like"/>
    <property type="match status" value="1"/>
</dbReference>
<dbReference type="Proteomes" id="UP000076335">
    <property type="component" value="Unassembled WGS sequence"/>
</dbReference>
<dbReference type="InterPro" id="IPR036679">
    <property type="entry name" value="FlgN-like_sf"/>
</dbReference>
<evidence type="ECO:0000313" key="3">
    <source>
        <dbReference type="Proteomes" id="UP000076335"/>
    </source>
</evidence>
<dbReference type="EMBL" id="LPVY01000021">
    <property type="protein sequence ID" value="KZB62320.1"/>
    <property type="molecule type" value="Genomic_DNA"/>
</dbReference>
<dbReference type="GO" id="GO:0044780">
    <property type="term" value="P:bacterial-type flagellum assembly"/>
    <property type="evidence" value="ECO:0007669"/>
    <property type="project" value="InterPro"/>
</dbReference>
<name>A0A154L2S7_9PROT</name>
<evidence type="ECO:0008006" key="4">
    <source>
        <dbReference type="Google" id="ProtNLM"/>
    </source>
</evidence>
<sequence>MTMTTEQMVIELKSVTYDLISLLERETQGLRKLEIAEYEQFVSEKSALSMQYEQLVVKLRARGSELRQLPEDDKAELRDLQAEFQQAARRNMTALQAAKATNERMVNAIVRAVNDKAKEDCTTYNRSGQTGKASLGGYGRPTSKPGTSYSVNETL</sequence>
<feature type="region of interest" description="Disordered" evidence="1">
    <location>
        <begin position="123"/>
        <end position="155"/>
    </location>
</feature>
<feature type="compositionally biased region" description="Polar residues" evidence="1">
    <location>
        <begin position="123"/>
        <end position="132"/>
    </location>
</feature>
<proteinExistence type="predicted"/>
<evidence type="ECO:0000313" key="2">
    <source>
        <dbReference type="EMBL" id="KZB62320.1"/>
    </source>
</evidence>
<organism evidence="2 3">
    <name type="scientific">Thalassospira lucentensis</name>
    <dbReference type="NCBI Taxonomy" id="168935"/>
    <lineage>
        <taxon>Bacteria</taxon>
        <taxon>Pseudomonadati</taxon>
        <taxon>Pseudomonadota</taxon>
        <taxon>Alphaproteobacteria</taxon>
        <taxon>Rhodospirillales</taxon>
        <taxon>Thalassospiraceae</taxon>
        <taxon>Thalassospira</taxon>
    </lineage>
</organism>
<feature type="compositionally biased region" description="Polar residues" evidence="1">
    <location>
        <begin position="144"/>
        <end position="155"/>
    </location>
</feature>
<reference evidence="2 3" key="1">
    <citation type="submission" date="2015-12" db="EMBL/GenBank/DDBJ databases">
        <title>Genome sequence of Thalassospira lucentensis MCCC 1A02072.</title>
        <authorList>
            <person name="Lu L."/>
            <person name="Lai Q."/>
            <person name="Shao Z."/>
            <person name="Qian P."/>
        </authorList>
    </citation>
    <scope>NUCLEOTIDE SEQUENCE [LARGE SCALE GENOMIC DNA]</scope>
    <source>
        <strain evidence="2 3">MCCC 1A02072</strain>
    </source>
</reference>
<dbReference type="AlphaFoldDB" id="A0A154L2S7"/>
<accession>A0A154L2S7</accession>
<evidence type="ECO:0000256" key="1">
    <source>
        <dbReference type="SAM" id="MobiDB-lite"/>
    </source>
</evidence>
<gene>
    <name evidence="2" type="ORF">AUP42_05085</name>
</gene>
<protein>
    <recommendedName>
        <fullName evidence="4">Flagellar protein FlgN</fullName>
    </recommendedName>
</protein>
<comment type="caution">
    <text evidence="2">The sequence shown here is derived from an EMBL/GenBank/DDBJ whole genome shotgun (WGS) entry which is preliminary data.</text>
</comment>